<evidence type="ECO:0000313" key="1">
    <source>
        <dbReference type="EMBL" id="RMZ98121.1"/>
    </source>
</evidence>
<dbReference type="Proteomes" id="UP000276133">
    <property type="component" value="Unassembled WGS sequence"/>
</dbReference>
<protein>
    <submittedName>
        <fullName evidence="1">Uncharacterized protein</fullName>
    </submittedName>
</protein>
<proteinExistence type="predicted"/>
<reference evidence="1 2" key="1">
    <citation type="journal article" date="2018" name="Sci. Rep.">
        <title>Genomic signatures of local adaptation to the degree of environmental predictability in rotifers.</title>
        <authorList>
            <person name="Franch-Gras L."/>
            <person name="Hahn C."/>
            <person name="Garcia-Roger E.M."/>
            <person name="Carmona M.J."/>
            <person name="Serra M."/>
            <person name="Gomez A."/>
        </authorList>
    </citation>
    <scope>NUCLEOTIDE SEQUENCE [LARGE SCALE GENOMIC DNA]</scope>
    <source>
        <strain evidence="1">HYR1</strain>
    </source>
</reference>
<accession>A0A3M7PG88</accession>
<feature type="non-terminal residue" evidence="1">
    <location>
        <position position="1"/>
    </location>
</feature>
<name>A0A3M7PG88_BRAPC</name>
<dbReference type="AlphaFoldDB" id="A0A3M7PG88"/>
<gene>
    <name evidence="1" type="ORF">BpHYR1_023107</name>
</gene>
<comment type="caution">
    <text evidence="1">The sequence shown here is derived from an EMBL/GenBank/DDBJ whole genome shotgun (WGS) entry which is preliminary data.</text>
</comment>
<organism evidence="1 2">
    <name type="scientific">Brachionus plicatilis</name>
    <name type="common">Marine rotifer</name>
    <name type="synonym">Brachionus muelleri</name>
    <dbReference type="NCBI Taxonomy" id="10195"/>
    <lineage>
        <taxon>Eukaryota</taxon>
        <taxon>Metazoa</taxon>
        <taxon>Spiralia</taxon>
        <taxon>Gnathifera</taxon>
        <taxon>Rotifera</taxon>
        <taxon>Eurotatoria</taxon>
        <taxon>Monogononta</taxon>
        <taxon>Pseudotrocha</taxon>
        <taxon>Ploima</taxon>
        <taxon>Brachionidae</taxon>
        <taxon>Brachionus</taxon>
    </lineage>
</organism>
<keyword evidence="2" id="KW-1185">Reference proteome</keyword>
<dbReference type="EMBL" id="REGN01010972">
    <property type="protein sequence ID" value="RMZ98121.1"/>
    <property type="molecule type" value="Genomic_DNA"/>
</dbReference>
<evidence type="ECO:0000313" key="2">
    <source>
        <dbReference type="Proteomes" id="UP000276133"/>
    </source>
</evidence>
<sequence>KKPRDYKNIKEKKLIIFIIIIGFANGLYKPNYKISCGGLLILVRKHLKIFNCVYYDDFEAISIGIQSSFENLFSFEL</sequence>